<accession>A0A162RLW1</accession>
<gene>
    <name evidence="1" type="ORF">APZ42_012639</name>
</gene>
<reference evidence="1 2" key="1">
    <citation type="submission" date="2016-03" db="EMBL/GenBank/DDBJ databases">
        <title>EvidentialGene: Evidence-directed Construction of Genes on Genomes.</title>
        <authorList>
            <person name="Gilbert D.G."/>
            <person name="Choi J.-H."/>
            <person name="Mockaitis K."/>
            <person name="Colbourne J."/>
            <person name="Pfrender M."/>
        </authorList>
    </citation>
    <scope>NUCLEOTIDE SEQUENCE [LARGE SCALE GENOMIC DNA]</scope>
    <source>
        <strain evidence="1 2">Xinb3</strain>
        <tissue evidence="1">Complete organism</tissue>
    </source>
</reference>
<dbReference type="EMBL" id="LRGB01000141">
    <property type="protein sequence ID" value="KZS20621.1"/>
    <property type="molecule type" value="Genomic_DNA"/>
</dbReference>
<keyword evidence="2" id="KW-1185">Reference proteome</keyword>
<evidence type="ECO:0000313" key="1">
    <source>
        <dbReference type="EMBL" id="KZS20621.1"/>
    </source>
</evidence>
<name>A0A162RLW1_9CRUS</name>
<evidence type="ECO:0000313" key="2">
    <source>
        <dbReference type="Proteomes" id="UP000076858"/>
    </source>
</evidence>
<protein>
    <submittedName>
        <fullName evidence="1">Uncharacterized protein</fullName>
    </submittedName>
</protein>
<organism evidence="1 2">
    <name type="scientific">Daphnia magna</name>
    <dbReference type="NCBI Taxonomy" id="35525"/>
    <lineage>
        <taxon>Eukaryota</taxon>
        <taxon>Metazoa</taxon>
        <taxon>Ecdysozoa</taxon>
        <taxon>Arthropoda</taxon>
        <taxon>Crustacea</taxon>
        <taxon>Branchiopoda</taxon>
        <taxon>Diplostraca</taxon>
        <taxon>Cladocera</taxon>
        <taxon>Anomopoda</taxon>
        <taxon>Daphniidae</taxon>
        <taxon>Daphnia</taxon>
    </lineage>
</organism>
<sequence>MANRNENCMHSTTSLPHVGIIMATCPSGRSNHCLSYNRLILRRAITCKGRGQWRLIRTLQLQMLHFSSNHQQPHSPPRPIFLETHVKRRWEHVISYVVATQVEDRIIYNKQETIVKAMTAKHANIVDKPITWNLNAVLNSDMKGQRKKWQI</sequence>
<dbReference type="AlphaFoldDB" id="A0A162RLW1"/>
<comment type="caution">
    <text evidence="1">The sequence shown here is derived from an EMBL/GenBank/DDBJ whole genome shotgun (WGS) entry which is preliminary data.</text>
</comment>
<proteinExistence type="predicted"/>
<dbReference type="Proteomes" id="UP000076858">
    <property type="component" value="Unassembled WGS sequence"/>
</dbReference>